<reference evidence="2 3" key="1">
    <citation type="submission" date="2014-04" db="EMBL/GenBank/DDBJ databases">
        <authorList>
            <consortium name="DOE Joint Genome Institute"/>
            <person name="Kuo A."/>
            <person name="Gay G."/>
            <person name="Dore J."/>
            <person name="Kohler A."/>
            <person name="Nagy L.G."/>
            <person name="Floudas D."/>
            <person name="Copeland A."/>
            <person name="Barry K.W."/>
            <person name="Cichocki N."/>
            <person name="Veneault-Fourrey C."/>
            <person name="LaButti K."/>
            <person name="Lindquist E.A."/>
            <person name="Lipzen A."/>
            <person name="Lundell T."/>
            <person name="Morin E."/>
            <person name="Murat C."/>
            <person name="Sun H."/>
            <person name="Tunlid A."/>
            <person name="Henrissat B."/>
            <person name="Grigoriev I.V."/>
            <person name="Hibbett D.S."/>
            <person name="Martin F."/>
            <person name="Nordberg H.P."/>
            <person name="Cantor M.N."/>
            <person name="Hua S.X."/>
        </authorList>
    </citation>
    <scope>NUCLEOTIDE SEQUENCE [LARGE SCALE GENOMIC DNA]</scope>
    <source>
        <strain evidence="3">h7</strain>
    </source>
</reference>
<organism evidence="2 3">
    <name type="scientific">Hebeloma cylindrosporum</name>
    <dbReference type="NCBI Taxonomy" id="76867"/>
    <lineage>
        <taxon>Eukaryota</taxon>
        <taxon>Fungi</taxon>
        <taxon>Dikarya</taxon>
        <taxon>Basidiomycota</taxon>
        <taxon>Agaricomycotina</taxon>
        <taxon>Agaricomycetes</taxon>
        <taxon>Agaricomycetidae</taxon>
        <taxon>Agaricales</taxon>
        <taxon>Agaricineae</taxon>
        <taxon>Hymenogastraceae</taxon>
        <taxon>Hebeloma</taxon>
    </lineage>
</organism>
<dbReference type="Proteomes" id="UP000053424">
    <property type="component" value="Unassembled WGS sequence"/>
</dbReference>
<feature type="domain" description="Aminoglycoside phosphotransferase" evidence="1">
    <location>
        <begin position="77"/>
        <end position="283"/>
    </location>
</feature>
<dbReference type="InterPro" id="IPR002575">
    <property type="entry name" value="Aminoglycoside_PTrfase"/>
</dbReference>
<dbReference type="CDD" id="cd05120">
    <property type="entry name" value="APH_ChoK_like"/>
    <property type="match status" value="1"/>
</dbReference>
<dbReference type="AlphaFoldDB" id="A0A0C3C7A3"/>
<accession>A0A0C3C7A3</accession>
<evidence type="ECO:0000313" key="3">
    <source>
        <dbReference type="Proteomes" id="UP000053424"/>
    </source>
</evidence>
<dbReference type="InterPro" id="IPR011009">
    <property type="entry name" value="Kinase-like_dom_sf"/>
</dbReference>
<dbReference type="PANTHER" id="PTHR21310:SF15">
    <property type="entry name" value="AMINOGLYCOSIDE PHOSPHOTRANSFERASE DOMAIN-CONTAINING PROTEIN"/>
    <property type="match status" value="1"/>
</dbReference>
<dbReference type="SUPFAM" id="SSF56112">
    <property type="entry name" value="Protein kinase-like (PK-like)"/>
    <property type="match status" value="1"/>
</dbReference>
<dbReference type="OrthoDB" id="8300194at2759"/>
<dbReference type="STRING" id="686832.A0A0C3C7A3"/>
<gene>
    <name evidence="2" type="ORF">M413DRAFT_442690</name>
</gene>
<dbReference type="InterPro" id="IPR051678">
    <property type="entry name" value="AGP_Transferase"/>
</dbReference>
<dbReference type="Gene3D" id="3.90.1200.10">
    <property type="match status" value="1"/>
</dbReference>
<proteinExistence type="predicted"/>
<keyword evidence="3" id="KW-1185">Reference proteome</keyword>
<reference evidence="3" key="2">
    <citation type="submission" date="2015-01" db="EMBL/GenBank/DDBJ databases">
        <title>Evolutionary Origins and Diversification of the Mycorrhizal Mutualists.</title>
        <authorList>
            <consortium name="DOE Joint Genome Institute"/>
            <consortium name="Mycorrhizal Genomics Consortium"/>
            <person name="Kohler A."/>
            <person name="Kuo A."/>
            <person name="Nagy L.G."/>
            <person name="Floudas D."/>
            <person name="Copeland A."/>
            <person name="Barry K.W."/>
            <person name="Cichocki N."/>
            <person name="Veneault-Fourrey C."/>
            <person name="LaButti K."/>
            <person name="Lindquist E.A."/>
            <person name="Lipzen A."/>
            <person name="Lundell T."/>
            <person name="Morin E."/>
            <person name="Murat C."/>
            <person name="Riley R."/>
            <person name="Ohm R."/>
            <person name="Sun H."/>
            <person name="Tunlid A."/>
            <person name="Henrissat B."/>
            <person name="Grigoriev I.V."/>
            <person name="Hibbett D.S."/>
            <person name="Martin F."/>
        </authorList>
    </citation>
    <scope>NUCLEOTIDE SEQUENCE [LARGE SCALE GENOMIC DNA]</scope>
    <source>
        <strain evidence="3">h7</strain>
    </source>
</reference>
<evidence type="ECO:0000259" key="1">
    <source>
        <dbReference type="Pfam" id="PF01636"/>
    </source>
</evidence>
<dbReference type="Pfam" id="PF01636">
    <property type="entry name" value="APH"/>
    <property type="match status" value="1"/>
</dbReference>
<protein>
    <recommendedName>
        <fullName evidence="1">Aminoglycoside phosphotransferase domain-containing protein</fullName>
    </recommendedName>
</protein>
<evidence type="ECO:0000313" key="2">
    <source>
        <dbReference type="EMBL" id="KIM44735.1"/>
    </source>
</evidence>
<name>A0A0C3C7A3_HEBCY</name>
<dbReference type="HOGENOM" id="CLU_021768_3_2_1"/>
<dbReference type="PANTHER" id="PTHR21310">
    <property type="entry name" value="AMINOGLYCOSIDE PHOSPHOTRANSFERASE-RELATED-RELATED"/>
    <property type="match status" value="1"/>
</dbReference>
<dbReference type="EMBL" id="KN831773">
    <property type="protein sequence ID" value="KIM44735.1"/>
    <property type="molecule type" value="Genomic_DNA"/>
</dbReference>
<sequence>MRFLRWFFGLPDPTLDSDIAHLGSSRQRALRLLRSPFWRAVDRAHRSLSFRALQVGWAHLWHGTIGRWIYVKCAHGRGEAATMRFVASRTAIPLPRVWLSFPHPFRRGTEVIFMDKLTGTSLEDAWHRLSDDKKAIIAEQLERYVSQLRALPPPSGLRSICSVTGGPIRCFRLHADATTGPFRDEEHMNLQLRHLQPLDDPRIPEIVRKVHSTQHPLVFTHNDFFPRNIMIDEESAKVVAVLDWESAGWFPSHWEYCKSINWCTWKVEEEWRTKYLQRIIPVYEEEAEADRALMYDCNLSSYMSPWVHA</sequence>